<sequence>MPGTKLVKVLNLSDAVIEIDLTPNRPDCLSLIGVAREIGAMEKKKVSYPQIHLPETRGNISELSSVIIEAPDHCPRYAAQLIEGITIAPSPFWLQNRLLSAGLRPINNIVDITNFVMMETGQPLHGFDFDNLEENRIVVRTASDGERFTTLDGKERILSSDMLMICDGKKPVAIAGVMGGLNSEIENKTTRVLIESAYFEPASVRNTSKKLGLKTDASHRFERGVDPDGTIAALNRAALLMAEIGGGTLIGGLIDEHPVIIKNSPVSMSVNSVNSRLGINLSQDEMADLLSSIEFDVQKTNSDYLKVVPPSFRVDISRAEDLSEEVARLWGYDNIPVTFPSMPSEPARWSKGFEVRNQIKDIMCRFGFAEVINYSFISPSFCDKLQIKIGDIRRRLLNILNPLTEDQAVMRTTMIPGLLETMGRNLSKQNRNLKFFEIGKVFFSKGQDVQPDEVEMLAALWTGLRNESSWHEKEAVCDFYDLKGAAEGLLDILGIKNPVFTAYEDQDCDCTIPGRTAGIVIQGTIIGFIGEVHPNTLESYGLKQNAFIFELNVDILKNLISDDKQAQALPKYPSISRDITIIVNKNIEAVSLINSVRNMDEQLVEDIFLFDVYEGENIPQESKSISFRIVYRSSQETLEDEAVTFVHKKISEMLLKEYNASFPA</sequence>
<dbReference type="InterPro" id="IPR005121">
    <property type="entry name" value="Fdx_antiC-bd"/>
</dbReference>
<dbReference type="InterPro" id="IPR045864">
    <property type="entry name" value="aa-tRNA-synth_II/BPL/LPL"/>
</dbReference>
<reference evidence="18" key="1">
    <citation type="journal article" date="2021" name="Microb. Physiol.">
        <title>Proteogenomic Insights into the Physiology of Marine, Sulfate-Reducing, Filamentous Desulfonema limicola and Desulfonema magnum.</title>
        <authorList>
            <person name="Schnaars V."/>
            <person name="Wohlbrand L."/>
            <person name="Scheve S."/>
            <person name="Hinrichs C."/>
            <person name="Reinhardt R."/>
            <person name="Rabus R."/>
        </authorList>
    </citation>
    <scope>NUCLEOTIDE SEQUENCE</scope>
    <source>
        <strain evidence="18">5ac10</strain>
    </source>
</reference>
<evidence type="ECO:0000256" key="2">
    <source>
        <dbReference type="ARBA" id="ARBA00008653"/>
    </source>
</evidence>
<dbReference type="EC" id="6.1.1.20" evidence="15"/>
<evidence type="ECO:0000313" key="19">
    <source>
        <dbReference type="Proteomes" id="UP000663720"/>
    </source>
</evidence>
<dbReference type="Pfam" id="PF03483">
    <property type="entry name" value="B3_4"/>
    <property type="match status" value="1"/>
</dbReference>
<evidence type="ECO:0000256" key="4">
    <source>
        <dbReference type="ARBA" id="ARBA00022490"/>
    </source>
</evidence>
<dbReference type="SUPFAM" id="SSF55681">
    <property type="entry name" value="Class II aaRS and biotin synthetases"/>
    <property type="match status" value="1"/>
</dbReference>
<proteinExistence type="inferred from homology"/>
<dbReference type="InterPro" id="IPR005146">
    <property type="entry name" value="B3/B4_tRNA-bd"/>
</dbReference>
<keyword evidence="10 15" id="KW-0460">Magnesium</keyword>
<dbReference type="GO" id="GO:0004826">
    <property type="term" value="F:phenylalanine-tRNA ligase activity"/>
    <property type="evidence" value="ECO:0007669"/>
    <property type="project" value="UniProtKB-UniRule"/>
</dbReference>
<dbReference type="SMART" id="SM00874">
    <property type="entry name" value="B5"/>
    <property type="match status" value="1"/>
</dbReference>
<feature type="binding site" evidence="15">
    <location>
        <position position="321"/>
    </location>
    <ligand>
        <name>Mg(2+)</name>
        <dbReference type="ChEBI" id="CHEBI:18420"/>
        <note>shared with alpha subunit</note>
    </ligand>
</feature>
<evidence type="ECO:0000256" key="6">
    <source>
        <dbReference type="ARBA" id="ARBA00022598"/>
    </source>
</evidence>
<dbReference type="SUPFAM" id="SSF46955">
    <property type="entry name" value="Putative DNA-binding domain"/>
    <property type="match status" value="1"/>
</dbReference>
<evidence type="ECO:0000256" key="15">
    <source>
        <dbReference type="HAMAP-Rule" id="MF_00283"/>
    </source>
</evidence>
<dbReference type="SMART" id="SM00896">
    <property type="entry name" value="FDX-ACB"/>
    <property type="match status" value="1"/>
</dbReference>
<dbReference type="EMBL" id="CP061799">
    <property type="protein sequence ID" value="QTA83384.1"/>
    <property type="molecule type" value="Genomic_DNA"/>
</dbReference>
<dbReference type="FunFam" id="3.30.930.10:FF:000022">
    <property type="entry name" value="Phenylalanine--tRNA ligase beta subunit"/>
    <property type="match status" value="1"/>
</dbReference>
<evidence type="ECO:0000256" key="12">
    <source>
        <dbReference type="ARBA" id="ARBA00022917"/>
    </source>
</evidence>
<feature type="binding site" evidence="15">
    <location>
        <position position="315"/>
    </location>
    <ligand>
        <name>Mg(2+)</name>
        <dbReference type="ChEBI" id="CHEBI:18420"/>
        <note>shared with alpha subunit</note>
    </ligand>
</feature>
<dbReference type="Pfam" id="PF03484">
    <property type="entry name" value="B5"/>
    <property type="match status" value="1"/>
</dbReference>
<dbReference type="InterPro" id="IPR012340">
    <property type="entry name" value="NA-bd_OB-fold"/>
</dbReference>
<evidence type="ECO:0000259" key="17">
    <source>
        <dbReference type="PROSITE" id="PS51483"/>
    </source>
</evidence>
<dbReference type="InterPro" id="IPR004532">
    <property type="entry name" value="Phe-tRNA-ligase_IIc_bsu_bact"/>
</dbReference>
<feature type="binding site" evidence="15">
    <location>
        <position position="324"/>
    </location>
    <ligand>
        <name>Mg(2+)</name>
        <dbReference type="ChEBI" id="CHEBI:18420"/>
        <note>shared with alpha subunit</note>
    </ligand>
</feature>
<protein>
    <recommendedName>
        <fullName evidence="15">Phenylalanine--tRNA ligase beta subunit</fullName>
        <ecNumber evidence="15">6.1.1.20</ecNumber>
    </recommendedName>
    <alternativeName>
        <fullName evidence="15">Phenylalanyl-tRNA synthetase beta subunit</fullName>
        <shortName evidence="15">PheRS</shortName>
    </alternativeName>
</protein>
<keyword evidence="19" id="KW-1185">Reference proteome</keyword>
<gene>
    <name evidence="15 18" type="primary">pheT</name>
    <name evidence="18" type="ORF">dnl_57880</name>
</gene>
<keyword evidence="5" id="KW-0820">tRNA-binding</keyword>
<keyword evidence="7 15" id="KW-0479">Metal-binding</keyword>
<feature type="binding site" evidence="15">
    <location>
        <position position="325"/>
    </location>
    <ligand>
        <name>Mg(2+)</name>
        <dbReference type="ChEBI" id="CHEBI:18420"/>
        <note>shared with alpha subunit</note>
    </ligand>
</feature>
<comment type="subunit">
    <text evidence="3 15">Tetramer of two alpha and two beta subunits.</text>
</comment>
<name>A0A975GJB5_9BACT</name>
<dbReference type="InterPro" id="IPR005147">
    <property type="entry name" value="tRNA_synthase_B5-dom"/>
</dbReference>
<dbReference type="Gene3D" id="3.50.40.10">
    <property type="entry name" value="Phenylalanyl-trna Synthetase, Chain B, domain 3"/>
    <property type="match status" value="1"/>
</dbReference>
<organism evidence="18 19">
    <name type="scientific">Desulfonema limicola</name>
    <dbReference type="NCBI Taxonomy" id="45656"/>
    <lineage>
        <taxon>Bacteria</taxon>
        <taxon>Pseudomonadati</taxon>
        <taxon>Thermodesulfobacteriota</taxon>
        <taxon>Desulfobacteria</taxon>
        <taxon>Desulfobacterales</taxon>
        <taxon>Desulfococcaceae</taxon>
        <taxon>Desulfonema</taxon>
    </lineage>
</organism>
<evidence type="ECO:0000256" key="10">
    <source>
        <dbReference type="ARBA" id="ARBA00022842"/>
    </source>
</evidence>
<dbReference type="GO" id="GO:0000049">
    <property type="term" value="F:tRNA binding"/>
    <property type="evidence" value="ECO:0007669"/>
    <property type="project" value="UniProtKB-KW"/>
</dbReference>
<dbReference type="Gene3D" id="3.30.930.10">
    <property type="entry name" value="Bira Bifunctional Protein, Domain 2"/>
    <property type="match status" value="1"/>
</dbReference>
<evidence type="ECO:0000256" key="13">
    <source>
        <dbReference type="ARBA" id="ARBA00023146"/>
    </source>
</evidence>
<dbReference type="InterPro" id="IPR045060">
    <property type="entry name" value="Phe-tRNA-ligase_IIc_bsu"/>
</dbReference>
<evidence type="ECO:0000256" key="3">
    <source>
        <dbReference type="ARBA" id="ARBA00011209"/>
    </source>
</evidence>
<dbReference type="Pfam" id="PF17759">
    <property type="entry name" value="tRNA_synthFbeta"/>
    <property type="match status" value="1"/>
</dbReference>
<dbReference type="GO" id="GO:0005524">
    <property type="term" value="F:ATP binding"/>
    <property type="evidence" value="ECO:0007669"/>
    <property type="project" value="UniProtKB-UniRule"/>
</dbReference>
<evidence type="ECO:0000256" key="9">
    <source>
        <dbReference type="ARBA" id="ARBA00022840"/>
    </source>
</evidence>
<keyword evidence="8 15" id="KW-0547">Nucleotide-binding</keyword>
<evidence type="ECO:0000256" key="5">
    <source>
        <dbReference type="ARBA" id="ARBA00022555"/>
    </source>
</evidence>
<dbReference type="Gene3D" id="3.30.70.380">
    <property type="entry name" value="Ferrodoxin-fold anticodon-binding domain"/>
    <property type="match status" value="1"/>
</dbReference>
<dbReference type="KEGG" id="dli:dnl_57880"/>
<comment type="cofactor">
    <cofactor evidence="15">
        <name>Mg(2+)</name>
        <dbReference type="ChEBI" id="CHEBI:18420"/>
    </cofactor>
    <text evidence="15">Binds 2 magnesium ions per tetramer.</text>
</comment>
<dbReference type="SUPFAM" id="SSF54991">
    <property type="entry name" value="Anticodon-binding domain of PheRS"/>
    <property type="match status" value="1"/>
</dbReference>
<dbReference type="InterPro" id="IPR036690">
    <property type="entry name" value="Fdx_antiC-bd_sf"/>
</dbReference>
<evidence type="ECO:0000256" key="8">
    <source>
        <dbReference type="ARBA" id="ARBA00022741"/>
    </source>
</evidence>
<comment type="subcellular location">
    <subcellularLocation>
        <location evidence="1 15">Cytoplasm</location>
    </subcellularLocation>
</comment>
<evidence type="ECO:0000256" key="1">
    <source>
        <dbReference type="ARBA" id="ARBA00004496"/>
    </source>
</evidence>
<keyword evidence="9 15" id="KW-0067">ATP-binding</keyword>
<comment type="similarity">
    <text evidence="2 15">Belongs to the phenylalanyl-tRNA synthetase beta subunit family. Type 1 subfamily.</text>
</comment>
<dbReference type="SUPFAM" id="SSF56037">
    <property type="entry name" value="PheT/TilS domain"/>
    <property type="match status" value="1"/>
</dbReference>
<dbReference type="GO" id="GO:0000287">
    <property type="term" value="F:magnesium ion binding"/>
    <property type="evidence" value="ECO:0007669"/>
    <property type="project" value="UniProtKB-UniRule"/>
</dbReference>
<keyword evidence="11" id="KW-0694">RNA-binding</keyword>
<dbReference type="CDD" id="cd00769">
    <property type="entry name" value="PheRS_beta_core"/>
    <property type="match status" value="1"/>
</dbReference>
<dbReference type="PROSITE" id="PS51447">
    <property type="entry name" value="FDX_ACB"/>
    <property type="match status" value="1"/>
</dbReference>
<dbReference type="Proteomes" id="UP000663720">
    <property type="component" value="Chromosome"/>
</dbReference>
<dbReference type="FunFam" id="3.50.40.10:FF:000001">
    <property type="entry name" value="Phenylalanine--tRNA ligase beta subunit"/>
    <property type="match status" value="1"/>
</dbReference>
<evidence type="ECO:0000313" key="18">
    <source>
        <dbReference type="EMBL" id="QTA83384.1"/>
    </source>
</evidence>
<evidence type="ECO:0000256" key="7">
    <source>
        <dbReference type="ARBA" id="ARBA00022723"/>
    </source>
</evidence>
<dbReference type="InterPro" id="IPR009061">
    <property type="entry name" value="DNA-bd_dom_put_sf"/>
</dbReference>
<dbReference type="GO" id="GO:0006432">
    <property type="term" value="P:phenylalanyl-tRNA aminoacylation"/>
    <property type="evidence" value="ECO:0007669"/>
    <property type="project" value="UniProtKB-UniRule"/>
</dbReference>
<keyword evidence="12 15" id="KW-0648">Protein biosynthesis</keyword>
<accession>A0A975GJB5</accession>
<keyword evidence="4 15" id="KW-0963">Cytoplasm</keyword>
<dbReference type="Pfam" id="PF03147">
    <property type="entry name" value="FDX-ACB"/>
    <property type="match status" value="1"/>
</dbReference>
<evidence type="ECO:0000256" key="14">
    <source>
        <dbReference type="ARBA" id="ARBA00049255"/>
    </source>
</evidence>
<dbReference type="InterPro" id="IPR041616">
    <property type="entry name" value="PheRS_beta_core"/>
</dbReference>
<feature type="domain" description="FDX-ACB" evidence="16">
    <location>
        <begin position="570"/>
        <end position="663"/>
    </location>
</feature>
<dbReference type="InterPro" id="IPR020825">
    <property type="entry name" value="Phe-tRNA_synthase-like_B3/B4"/>
</dbReference>
<keyword evidence="13 15" id="KW-0030">Aminoacyl-tRNA synthetase</keyword>
<dbReference type="NCBIfam" id="TIGR00472">
    <property type="entry name" value="pheT_bact"/>
    <property type="match status" value="1"/>
</dbReference>
<dbReference type="HAMAP" id="MF_00283">
    <property type="entry name" value="Phe_tRNA_synth_beta1"/>
    <property type="match status" value="1"/>
</dbReference>
<dbReference type="SUPFAM" id="SSF50249">
    <property type="entry name" value="Nucleic acid-binding proteins"/>
    <property type="match status" value="1"/>
</dbReference>
<dbReference type="GO" id="GO:0009328">
    <property type="term" value="C:phenylalanine-tRNA ligase complex"/>
    <property type="evidence" value="ECO:0007669"/>
    <property type="project" value="TreeGrafter"/>
</dbReference>
<comment type="catalytic activity">
    <reaction evidence="14 15">
        <text>tRNA(Phe) + L-phenylalanine + ATP = L-phenylalanyl-tRNA(Phe) + AMP + diphosphate + H(+)</text>
        <dbReference type="Rhea" id="RHEA:19413"/>
        <dbReference type="Rhea" id="RHEA-COMP:9668"/>
        <dbReference type="Rhea" id="RHEA-COMP:9699"/>
        <dbReference type="ChEBI" id="CHEBI:15378"/>
        <dbReference type="ChEBI" id="CHEBI:30616"/>
        <dbReference type="ChEBI" id="CHEBI:33019"/>
        <dbReference type="ChEBI" id="CHEBI:58095"/>
        <dbReference type="ChEBI" id="CHEBI:78442"/>
        <dbReference type="ChEBI" id="CHEBI:78531"/>
        <dbReference type="ChEBI" id="CHEBI:456215"/>
        <dbReference type="EC" id="6.1.1.20"/>
    </reaction>
</comment>
<dbReference type="PANTHER" id="PTHR10947:SF0">
    <property type="entry name" value="PHENYLALANINE--TRNA LIGASE BETA SUBUNIT"/>
    <property type="match status" value="1"/>
</dbReference>
<dbReference type="PANTHER" id="PTHR10947">
    <property type="entry name" value="PHENYLALANYL-TRNA SYNTHETASE BETA CHAIN AND LEUCINE-RICH REPEAT-CONTAINING PROTEIN 47"/>
    <property type="match status" value="1"/>
</dbReference>
<dbReference type="Gene3D" id="3.30.56.10">
    <property type="match status" value="2"/>
</dbReference>
<evidence type="ECO:0000256" key="11">
    <source>
        <dbReference type="ARBA" id="ARBA00022884"/>
    </source>
</evidence>
<dbReference type="SMART" id="SM00873">
    <property type="entry name" value="B3_4"/>
    <property type="match status" value="1"/>
</dbReference>
<dbReference type="AlphaFoldDB" id="A0A975GJB5"/>
<keyword evidence="6 15" id="KW-0436">Ligase</keyword>
<evidence type="ECO:0000259" key="16">
    <source>
        <dbReference type="PROSITE" id="PS51447"/>
    </source>
</evidence>
<dbReference type="PROSITE" id="PS51483">
    <property type="entry name" value="B5"/>
    <property type="match status" value="1"/>
</dbReference>
<feature type="domain" description="B5" evidence="17">
    <location>
        <begin position="261"/>
        <end position="337"/>
    </location>
</feature>